<gene>
    <name evidence="1" type="ORF">J2Z66_001171</name>
</gene>
<comment type="caution">
    <text evidence="1">The sequence shown here is derived from an EMBL/GenBank/DDBJ whole genome shotgun (WGS) entry which is preliminary data.</text>
</comment>
<organism evidence="1 2">
    <name type="scientific">Paenibacillus eucommiae</name>
    <dbReference type="NCBI Taxonomy" id="1355755"/>
    <lineage>
        <taxon>Bacteria</taxon>
        <taxon>Bacillati</taxon>
        <taxon>Bacillota</taxon>
        <taxon>Bacilli</taxon>
        <taxon>Bacillales</taxon>
        <taxon>Paenibacillaceae</taxon>
        <taxon>Paenibacillus</taxon>
    </lineage>
</organism>
<evidence type="ECO:0000313" key="2">
    <source>
        <dbReference type="Proteomes" id="UP001519287"/>
    </source>
</evidence>
<keyword evidence="2" id="KW-1185">Reference proteome</keyword>
<dbReference type="EMBL" id="JAGGLB010000003">
    <property type="protein sequence ID" value="MBP1989573.1"/>
    <property type="molecule type" value="Genomic_DNA"/>
</dbReference>
<sequence length="198" mass="23484">MNNALLIYILDEEENCIAIYFNISMPVMDFLTESHNAMLSHEVKLFAEIFVNAQGKRQYSSFEIEKIDLFASYFNNTAYNSFFFSCYPIQCITQIKEFGYFYDTPSSYSIEVKGGRETDKSRELIQMRMISKNPNKQIQSFYRIFQRDLKKISGLQKHTQKNYFYLPTEKIIIPANPHSQNTRDHWEDFYLSKIESVE</sequence>
<reference evidence="1 2" key="1">
    <citation type="submission" date="2021-03" db="EMBL/GenBank/DDBJ databases">
        <title>Genomic Encyclopedia of Type Strains, Phase IV (KMG-IV): sequencing the most valuable type-strain genomes for metagenomic binning, comparative biology and taxonomic classification.</title>
        <authorList>
            <person name="Goeker M."/>
        </authorList>
    </citation>
    <scope>NUCLEOTIDE SEQUENCE [LARGE SCALE GENOMIC DNA]</scope>
    <source>
        <strain evidence="1 2">DSM 26048</strain>
    </source>
</reference>
<accession>A0ABS4IPT1</accession>
<dbReference type="Proteomes" id="UP001519287">
    <property type="component" value="Unassembled WGS sequence"/>
</dbReference>
<dbReference type="RefSeq" id="WP_209970409.1">
    <property type="nucleotide sequence ID" value="NZ_JAGGLB010000003.1"/>
</dbReference>
<proteinExistence type="predicted"/>
<protein>
    <submittedName>
        <fullName evidence="1">Uncharacterized protein</fullName>
    </submittedName>
</protein>
<name>A0ABS4IPT1_9BACL</name>
<evidence type="ECO:0000313" key="1">
    <source>
        <dbReference type="EMBL" id="MBP1989573.1"/>
    </source>
</evidence>